<sequence length="138" mass="16475">MRESTNKFGSEDKIIHKELSFLVNGLLFKVHNELGRFCREKQYGDAFEKLLKNERVRYVREKELSVETIDNSRSNIVDFEIEGKILVDLKAKPVIRKDDYYQMQRYLQAGNYKLGLVINFRNQYLKPIRVIRIIRMNS</sequence>
<evidence type="ECO:0000313" key="1">
    <source>
        <dbReference type="EMBL" id="OHA58026.1"/>
    </source>
</evidence>
<dbReference type="STRING" id="1802436.A2370_01230"/>
<organism evidence="1 2">
    <name type="scientific">Candidatus Vogelbacteria bacterium RIFOXYB1_FULL_42_16</name>
    <dbReference type="NCBI Taxonomy" id="1802436"/>
    <lineage>
        <taxon>Bacteria</taxon>
        <taxon>Candidatus Vogeliibacteriota</taxon>
    </lineage>
</organism>
<dbReference type="Pfam" id="PF13366">
    <property type="entry name" value="PDDEXK_3"/>
    <property type="match status" value="1"/>
</dbReference>
<dbReference type="AlphaFoldDB" id="A0A1G2QBS0"/>
<accession>A0A1G2QBS0</accession>
<proteinExistence type="predicted"/>
<evidence type="ECO:0000313" key="2">
    <source>
        <dbReference type="Proteomes" id="UP000176222"/>
    </source>
</evidence>
<protein>
    <recommendedName>
        <fullName evidence="3">GxxExxY protein</fullName>
    </recommendedName>
</protein>
<dbReference type="Proteomes" id="UP000176222">
    <property type="component" value="Unassembled WGS sequence"/>
</dbReference>
<comment type="caution">
    <text evidence="1">The sequence shown here is derived from an EMBL/GenBank/DDBJ whole genome shotgun (WGS) entry which is preliminary data.</text>
</comment>
<dbReference type="EMBL" id="MHTH01000016">
    <property type="protein sequence ID" value="OHA58026.1"/>
    <property type="molecule type" value="Genomic_DNA"/>
</dbReference>
<evidence type="ECO:0008006" key="3">
    <source>
        <dbReference type="Google" id="ProtNLM"/>
    </source>
</evidence>
<dbReference type="NCBIfam" id="TIGR04256">
    <property type="entry name" value="GxxExxY"/>
    <property type="match status" value="1"/>
</dbReference>
<dbReference type="InterPro" id="IPR026350">
    <property type="entry name" value="GxxExxY"/>
</dbReference>
<gene>
    <name evidence="1" type="ORF">A2370_01230</name>
</gene>
<reference evidence="1 2" key="1">
    <citation type="journal article" date="2016" name="Nat. Commun.">
        <title>Thousands of microbial genomes shed light on interconnected biogeochemical processes in an aquifer system.</title>
        <authorList>
            <person name="Anantharaman K."/>
            <person name="Brown C.T."/>
            <person name="Hug L.A."/>
            <person name="Sharon I."/>
            <person name="Castelle C.J."/>
            <person name="Probst A.J."/>
            <person name="Thomas B.C."/>
            <person name="Singh A."/>
            <person name="Wilkins M.J."/>
            <person name="Karaoz U."/>
            <person name="Brodie E.L."/>
            <person name="Williams K.H."/>
            <person name="Hubbard S.S."/>
            <person name="Banfield J.F."/>
        </authorList>
    </citation>
    <scope>NUCLEOTIDE SEQUENCE [LARGE SCALE GENOMIC DNA]</scope>
</reference>
<name>A0A1G2QBS0_9BACT</name>